<feature type="region of interest" description="Disordered" evidence="3">
    <location>
        <begin position="684"/>
        <end position="704"/>
    </location>
</feature>
<dbReference type="Gene3D" id="3.30.70.330">
    <property type="match status" value="1"/>
</dbReference>
<protein>
    <recommendedName>
        <fullName evidence="8">Obg family GTPase CgtA</fullName>
    </recommendedName>
</protein>
<dbReference type="GO" id="GO:0005739">
    <property type="term" value="C:mitochondrion"/>
    <property type="evidence" value="ECO:0007669"/>
    <property type="project" value="TreeGrafter"/>
</dbReference>
<dbReference type="GO" id="GO:0003723">
    <property type="term" value="F:RNA binding"/>
    <property type="evidence" value="ECO:0007669"/>
    <property type="project" value="InterPro"/>
</dbReference>
<dbReference type="InterPro" id="IPR036726">
    <property type="entry name" value="GTP1_OBG_dom_sf"/>
</dbReference>
<reference evidence="6 7" key="1">
    <citation type="journal article" date="2014" name="Genome Announc.">
        <title>Genome sequence of the basidiomycetous fungus Pseudozyma aphidis DSM70725, an efficient producer of biosurfactant mannosylerythritol lipids.</title>
        <authorList>
            <person name="Lorenz S."/>
            <person name="Guenther M."/>
            <person name="Grumaz C."/>
            <person name="Rupp S."/>
            <person name="Zibek S."/>
            <person name="Sohn K."/>
        </authorList>
    </citation>
    <scope>NUCLEOTIDE SEQUENCE [LARGE SCALE GENOMIC DNA]</scope>
    <source>
        <strain evidence="7">ATCC 32657 / CBS 517.83 / DSM 70725 / JCM 10318 / NBRC 10182 / NRRL Y-7954 / St-0401</strain>
    </source>
</reference>
<dbReference type="Pfam" id="PF01926">
    <property type="entry name" value="MMR_HSR1"/>
    <property type="match status" value="1"/>
</dbReference>
<dbReference type="OrthoDB" id="347018at2759"/>
<dbReference type="InterPro" id="IPR031167">
    <property type="entry name" value="G_OBG"/>
</dbReference>
<dbReference type="HOGENOM" id="CLU_011747_2_6_1"/>
<feature type="region of interest" description="Disordered" evidence="3">
    <location>
        <begin position="29"/>
        <end position="89"/>
    </location>
</feature>
<evidence type="ECO:0008006" key="8">
    <source>
        <dbReference type="Google" id="ProtNLM"/>
    </source>
</evidence>
<dbReference type="Proteomes" id="UP000019462">
    <property type="component" value="Unassembled WGS sequence"/>
</dbReference>
<evidence type="ECO:0000259" key="5">
    <source>
        <dbReference type="PROSITE" id="PS51883"/>
    </source>
</evidence>
<keyword evidence="2" id="KW-0342">GTP-binding</keyword>
<feature type="region of interest" description="Disordered" evidence="3">
    <location>
        <begin position="568"/>
        <end position="618"/>
    </location>
</feature>
<feature type="region of interest" description="Disordered" evidence="3">
    <location>
        <begin position="336"/>
        <end position="399"/>
    </location>
</feature>
<sequence length="1010" mass="110610">MAANRAQLTLRLQPLLAAQRAPLLALARTSRRHASSSIVRQSNYKFDDSKAPPPISNHKSSLPSSPPSSSPSSSPSPSPPSRALDKTFVRGDDTKARTVFIRPKDGNHLVSVVHTLSLLAQLASKFGPIQSFHFPREPGSQRLLGYGSVTFLDRESLRKALANDGIHTVTLPPVLPSRAPRTYLSDEEHERIVGTAPLTSCNAPSKHGSASQTHHSSRSLQNPSALRPGWTDIAPLVDMEAALPPRHYVDESRATAETPEDAIVAHDASFYLSTAPVSVEIKIEHRHAAIASRPRARADRRSEELRRYVRAALHQFGGFKDTFGNTFKRAEPEAEGGFIEGQVDLEGPNEGQRSRTRNSSSAAGGRPHAGSRSGSAWNRRPDSRMQHGGPGTRTLSTSATAFNSEMFKAKRKAEWQRNRHSNFIDQLYLRVTGGKGGDGCVSFHREKYVQFGPPSGGNGGSGGSIYIRAVEGPTTLARISRRFRGADGPHGQGSFLHGKKNEDKVVEVPVGTVVTATRRLRIPEEVEADTYYQDLLKRAAKAKWDPTGLVAKEDVVLAAEHEERRRLARLQPPVEADREAVSQAEVSELDSTEDGAASDAEKAKKAEEEIDGEDLLDPEDARQLQLLRDRVWRHYPRAQETYYRRNEFRAAEMRLAIDRRRRRRYQAQAQAALAAAAHTVASSSIAADQSSAASVTPYEDEEPLEQPWRIDLDEPTPADSPGILLAAGGRGGLGNPTFLSSANRSPKFATKGEWGEALEVMLELKRPSDIGLVGLPNAGKSTILRSISASKAQVGHWRFTTLSPNLGVVRLGQDGSVMGVDDSEVQEGYGHDRDGGATDADMLSDAEEFRLVLSDIPGLIDGAADNRGLGHTFLRHIERCSILAYVLDLTEPEPWKDLGVLHNELASYRSDLPAKARLVIINKADQFTTPDEIQAAKVKIDRIRRQVNEIWEDQQALRTGEVNQGTERAPMKVLTLSAKKKQGTQGLAKTLVELLREARSEAQHDVESAE</sequence>
<feature type="compositionally biased region" description="Polar residues" evidence="3">
    <location>
        <begin position="35"/>
        <end position="44"/>
    </location>
</feature>
<evidence type="ECO:0000259" key="4">
    <source>
        <dbReference type="PROSITE" id="PS51710"/>
    </source>
</evidence>
<feature type="compositionally biased region" description="Pro residues" evidence="3">
    <location>
        <begin position="64"/>
        <end position="80"/>
    </location>
</feature>
<dbReference type="InterPro" id="IPR035979">
    <property type="entry name" value="RBD_domain_sf"/>
</dbReference>
<dbReference type="PRINTS" id="PR00326">
    <property type="entry name" value="GTP1OBG"/>
</dbReference>
<dbReference type="CDD" id="cd01898">
    <property type="entry name" value="Obg"/>
    <property type="match status" value="1"/>
</dbReference>
<feature type="compositionally biased region" description="Acidic residues" evidence="3">
    <location>
        <begin position="608"/>
        <end position="618"/>
    </location>
</feature>
<evidence type="ECO:0000256" key="2">
    <source>
        <dbReference type="ARBA" id="ARBA00023134"/>
    </source>
</evidence>
<keyword evidence="1" id="KW-0547">Nucleotide-binding</keyword>
<comment type="caution">
    <text evidence="6">The sequence shown here is derived from an EMBL/GenBank/DDBJ whole genome shotgun (WGS) entry which is preliminary data.</text>
</comment>
<organism evidence="6 7">
    <name type="scientific">Moesziomyces aphidis</name>
    <name type="common">Pseudozyma aphidis</name>
    <dbReference type="NCBI Taxonomy" id="84754"/>
    <lineage>
        <taxon>Eukaryota</taxon>
        <taxon>Fungi</taxon>
        <taxon>Dikarya</taxon>
        <taxon>Basidiomycota</taxon>
        <taxon>Ustilaginomycotina</taxon>
        <taxon>Ustilaginomycetes</taxon>
        <taxon>Ustilaginales</taxon>
        <taxon>Ustilaginaceae</taxon>
        <taxon>Moesziomyces</taxon>
    </lineage>
</organism>
<feature type="compositionally biased region" description="Polar residues" evidence="3">
    <location>
        <begin position="197"/>
        <end position="224"/>
    </location>
</feature>
<evidence type="ECO:0000313" key="6">
    <source>
        <dbReference type="EMBL" id="ETS62301.1"/>
    </source>
</evidence>
<dbReference type="InterPro" id="IPR027417">
    <property type="entry name" value="P-loop_NTPase"/>
</dbReference>
<dbReference type="PANTHER" id="PTHR11702:SF31">
    <property type="entry name" value="MITOCHONDRIAL RIBOSOME-ASSOCIATED GTPASE 2"/>
    <property type="match status" value="1"/>
</dbReference>
<dbReference type="InterPro" id="IPR006073">
    <property type="entry name" value="GTP-bd"/>
</dbReference>
<dbReference type="Gene3D" id="2.70.210.12">
    <property type="entry name" value="GTP1/OBG domain"/>
    <property type="match status" value="2"/>
</dbReference>
<dbReference type="SUPFAM" id="SSF54928">
    <property type="entry name" value="RNA-binding domain, RBD"/>
    <property type="match status" value="1"/>
</dbReference>
<dbReference type="InterPro" id="IPR006169">
    <property type="entry name" value="GTP1_OBG_dom"/>
</dbReference>
<evidence type="ECO:0000313" key="7">
    <source>
        <dbReference type="Proteomes" id="UP000019462"/>
    </source>
</evidence>
<evidence type="ECO:0000256" key="3">
    <source>
        <dbReference type="SAM" id="MobiDB-lite"/>
    </source>
</evidence>
<feature type="region of interest" description="Disordered" evidence="3">
    <location>
        <begin position="196"/>
        <end position="227"/>
    </location>
</feature>
<name>W3VNI1_MOEAP</name>
<dbReference type="InterPro" id="IPR012677">
    <property type="entry name" value="Nucleotide-bd_a/b_plait_sf"/>
</dbReference>
<dbReference type="PROSITE" id="PS51710">
    <property type="entry name" value="G_OBG"/>
    <property type="match status" value="1"/>
</dbReference>
<dbReference type="GO" id="GO:0005525">
    <property type="term" value="F:GTP binding"/>
    <property type="evidence" value="ECO:0007669"/>
    <property type="project" value="UniProtKB-KW"/>
</dbReference>
<proteinExistence type="predicted"/>
<dbReference type="InterPro" id="IPR045086">
    <property type="entry name" value="OBG_GTPase"/>
</dbReference>
<dbReference type="GO" id="GO:0003924">
    <property type="term" value="F:GTPase activity"/>
    <property type="evidence" value="ECO:0007669"/>
    <property type="project" value="InterPro"/>
</dbReference>
<dbReference type="PROSITE" id="PS51883">
    <property type="entry name" value="OBG"/>
    <property type="match status" value="1"/>
</dbReference>
<dbReference type="SUPFAM" id="SSF82051">
    <property type="entry name" value="Obg GTP-binding protein N-terminal domain"/>
    <property type="match status" value="2"/>
</dbReference>
<dbReference type="GO" id="GO:0042254">
    <property type="term" value="P:ribosome biogenesis"/>
    <property type="evidence" value="ECO:0007669"/>
    <property type="project" value="UniProtKB-UniRule"/>
</dbReference>
<keyword evidence="7" id="KW-1185">Reference proteome</keyword>
<dbReference type="Gene3D" id="3.40.50.300">
    <property type="entry name" value="P-loop containing nucleotide triphosphate hydrolases"/>
    <property type="match status" value="1"/>
</dbReference>
<dbReference type="InterPro" id="IPR000504">
    <property type="entry name" value="RRM_dom"/>
</dbReference>
<dbReference type="EMBL" id="AWNI01000011">
    <property type="protein sequence ID" value="ETS62301.1"/>
    <property type="molecule type" value="Genomic_DNA"/>
</dbReference>
<feature type="domain" description="OBG-type G" evidence="4">
    <location>
        <begin position="768"/>
        <end position="996"/>
    </location>
</feature>
<feature type="domain" description="Obg" evidence="5">
    <location>
        <begin position="421"/>
        <end position="767"/>
    </location>
</feature>
<gene>
    <name evidence="6" type="ORF">PaG_03378</name>
</gene>
<evidence type="ECO:0000256" key="1">
    <source>
        <dbReference type="ARBA" id="ARBA00022741"/>
    </source>
</evidence>
<dbReference type="Pfam" id="PF00076">
    <property type="entry name" value="RRM_1"/>
    <property type="match status" value="1"/>
</dbReference>
<dbReference type="SUPFAM" id="SSF52540">
    <property type="entry name" value="P-loop containing nucleoside triphosphate hydrolases"/>
    <property type="match status" value="1"/>
</dbReference>
<dbReference type="AlphaFoldDB" id="W3VNI1"/>
<accession>W3VNI1</accession>
<dbReference type="PANTHER" id="PTHR11702">
    <property type="entry name" value="DEVELOPMENTALLY REGULATED GTP-BINDING PROTEIN-RELATED"/>
    <property type="match status" value="1"/>
</dbReference>
<feature type="compositionally biased region" description="Low complexity" evidence="3">
    <location>
        <begin position="684"/>
        <end position="694"/>
    </location>
</feature>
<dbReference type="Pfam" id="PF01018">
    <property type="entry name" value="GTP1_OBG"/>
    <property type="match status" value="2"/>
</dbReference>